<evidence type="ECO:0000259" key="2">
    <source>
        <dbReference type="Pfam" id="PF15055"/>
    </source>
</evidence>
<sequence length="89" mass="9363">MSSAAISQADPRREPGYAKNEDCLSCRLVGSGAFIGLGSYAIMQARRQGAFEVVRPAKGPMVAPKAVGILGTVFIGMGIYRLFMPGARA</sequence>
<proteinExistence type="predicted"/>
<accession>A0AAX4JZ81</accession>
<dbReference type="GeneID" id="91095776"/>
<evidence type="ECO:0000313" key="3">
    <source>
        <dbReference type="EMBL" id="WWC90173.1"/>
    </source>
</evidence>
<name>A0AAX4JZ81_9TREE</name>
<dbReference type="InterPro" id="IPR028036">
    <property type="entry name" value="DMAC1-like_dom"/>
</dbReference>
<dbReference type="EMBL" id="CP144103">
    <property type="protein sequence ID" value="WWC90173.1"/>
    <property type="molecule type" value="Genomic_DNA"/>
</dbReference>
<protein>
    <recommendedName>
        <fullName evidence="2">Distal membrane-arm assembly complex protein 1-like domain-containing protein</fullName>
    </recommendedName>
</protein>
<reference evidence="3 4" key="1">
    <citation type="submission" date="2024-01" db="EMBL/GenBank/DDBJ databases">
        <title>Comparative genomics of Cryptococcus and Kwoniella reveals pathogenesis evolution and contrasting modes of karyotype evolution via chromosome fusion or intercentromeric recombination.</title>
        <authorList>
            <person name="Coelho M.A."/>
            <person name="David-Palma M."/>
            <person name="Shea T."/>
            <person name="Bowers K."/>
            <person name="McGinley-Smith S."/>
            <person name="Mohammad A.W."/>
            <person name="Gnirke A."/>
            <person name="Yurkov A.M."/>
            <person name="Nowrousian M."/>
            <person name="Sun S."/>
            <person name="Cuomo C.A."/>
            <person name="Heitman J."/>
        </authorList>
    </citation>
    <scope>NUCLEOTIDE SEQUENCE [LARGE SCALE GENOMIC DNA]</scope>
    <source>
        <strain evidence="3 4">CBS 6074</strain>
    </source>
</reference>
<keyword evidence="1" id="KW-1133">Transmembrane helix</keyword>
<feature type="transmembrane region" description="Helical" evidence="1">
    <location>
        <begin position="66"/>
        <end position="83"/>
    </location>
</feature>
<dbReference type="Proteomes" id="UP001355207">
    <property type="component" value="Chromosome 6"/>
</dbReference>
<gene>
    <name evidence="3" type="ORF">L201_005106</name>
</gene>
<evidence type="ECO:0000256" key="1">
    <source>
        <dbReference type="SAM" id="Phobius"/>
    </source>
</evidence>
<dbReference type="AlphaFoldDB" id="A0AAX4JZ81"/>
<keyword evidence="1" id="KW-0812">Transmembrane</keyword>
<keyword evidence="1" id="KW-0472">Membrane</keyword>
<dbReference type="Pfam" id="PF15055">
    <property type="entry name" value="DMAC1_Dmo2"/>
    <property type="match status" value="1"/>
</dbReference>
<evidence type="ECO:0000313" key="4">
    <source>
        <dbReference type="Proteomes" id="UP001355207"/>
    </source>
</evidence>
<feature type="domain" description="Distal membrane-arm assembly complex protein 1-like" evidence="2">
    <location>
        <begin position="22"/>
        <end position="48"/>
    </location>
</feature>
<keyword evidence="4" id="KW-1185">Reference proteome</keyword>
<dbReference type="RefSeq" id="XP_066076936.1">
    <property type="nucleotide sequence ID" value="XM_066220839.1"/>
</dbReference>
<organism evidence="3 4">
    <name type="scientific">Kwoniella dendrophila CBS 6074</name>
    <dbReference type="NCBI Taxonomy" id="1295534"/>
    <lineage>
        <taxon>Eukaryota</taxon>
        <taxon>Fungi</taxon>
        <taxon>Dikarya</taxon>
        <taxon>Basidiomycota</taxon>
        <taxon>Agaricomycotina</taxon>
        <taxon>Tremellomycetes</taxon>
        <taxon>Tremellales</taxon>
        <taxon>Cryptococcaceae</taxon>
        <taxon>Kwoniella</taxon>
    </lineage>
</organism>